<dbReference type="EMBL" id="HACG01022932">
    <property type="protein sequence ID" value="CEK69797.1"/>
    <property type="molecule type" value="Transcribed_RNA"/>
</dbReference>
<protein>
    <submittedName>
        <fullName evidence="1">Uncharacterized protein</fullName>
    </submittedName>
</protein>
<name>A0A0B6ZPL7_9EUPU</name>
<gene>
    <name evidence="1" type="primary">ORF71622</name>
    <name evidence="2" type="synonym">ORF71624</name>
</gene>
<reference evidence="1" key="1">
    <citation type="submission" date="2014-12" db="EMBL/GenBank/DDBJ databases">
        <title>Insight into the proteome of Arion vulgaris.</title>
        <authorList>
            <person name="Aradska J."/>
            <person name="Bulat T."/>
            <person name="Smidak R."/>
            <person name="Sarate P."/>
            <person name="Gangsoo J."/>
            <person name="Sialana F."/>
            <person name="Bilban M."/>
            <person name="Lubec G."/>
        </authorList>
    </citation>
    <scope>NUCLEOTIDE SEQUENCE</scope>
    <source>
        <tissue evidence="1">Skin</tissue>
    </source>
</reference>
<dbReference type="EMBL" id="HACG01022931">
    <property type="protein sequence ID" value="CEK69796.1"/>
    <property type="molecule type" value="Transcribed_RNA"/>
</dbReference>
<accession>A0A0B6ZPL7</accession>
<evidence type="ECO:0000313" key="2">
    <source>
        <dbReference type="EMBL" id="CEK69797.1"/>
    </source>
</evidence>
<proteinExistence type="predicted"/>
<organism evidence="1">
    <name type="scientific">Arion vulgaris</name>
    <dbReference type="NCBI Taxonomy" id="1028688"/>
    <lineage>
        <taxon>Eukaryota</taxon>
        <taxon>Metazoa</taxon>
        <taxon>Spiralia</taxon>
        <taxon>Lophotrochozoa</taxon>
        <taxon>Mollusca</taxon>
        <taxon>Gastropoda</taxon>
        <taxon>Heterobranchia</taxon>
        <taxon>Euthyneura</taxon>
        <taxon>Panpulmonata</taxon>
        <taxon>Eupulmonata</taxon>
        <taxon>Stylommatophora</taxon>
        <taxon>Helicina</taxon>
        <taxon>Arionoidea</taxon>
        <taxon>Arionidae</taxon>
        <taxon>Arion</taxon>
    </lineage>
</organism>
<sequence>MDYERLSMRLDYVSEHLLCSVKSLASMENLIVTDDGKLNSVPRVDYMKNL</sequence>
<dbReference type="AlphaFoldDB" id="A0A0B6ZPL7"/>
<evidence type="ECO:0000313" key="1">
    <source>
        <dbReference type="EMBL" id="CEK69796.1"/>
    </source>
</evidence>